<gene>
    <name evidence="5" type="ORF">U9M48_020488</name>
</gene>
<dbReference type="GO" id="GO:0004857">
    <property type="term" value="F:enzyme inhibitor activity"/>
    <property type="evidence" value="ECO:0007669"/>
    <property type="project" value="InterPro"/>
</dbReference>
<evidence type="ECO:0000313" key="5">
    <source>
        <dbReference type="EMBL" id="WVZ71961.1"/>
    </source>
</evidence>
<dbReference type="Proteomes" id="UP001341281">
    <property type="component" value="Chromosome 04"/>
</dbReference>
<keyword evidence="1" id="KW-0732">Signal</keyword>
<evidence type="ECO:0000256" key="3">
    <source>
        <dbReference type="ARBA" id="ARBA00038471"/>
    </source>
</evidence>
<evidence type="ECO:0000259" key="4">
    <source>
        <dbReference type="Pfam" id="PF04043"/>
    </source>
</evidence>
<evidence type="ECO:0000313" key="6">
    <source>
        <dbReference type="Proteomes" id="UP001341281"/>
    </source>
</evidence>
<organism evidence="5 6">
    <name type="scientific">Paspalum notatum var. saurae</name>
    <dbReference type="NCBI Taxonomy" id="547442"/>
    <lineage>
        <taxon>Eukaryota</taxon>
        <taxon>Viridiplantae</taxon>
        <taxon>Streptophyta</taxon>
        <taxon>Embryophyta</taxon>
        <taxon>Tracheophyta</taxon>
        <taxon>Spermatophyta</taxon>
        <taxon>Magnoliopsida</taxon>
        <taxon>Liliopsida</taxon>
        <taxon>Poales</taxon>
        <taxon>Poaceae</taxon>
        <taxon>PACMAD clade</taxon>
        <taxon>Panicoideae</taxon>
        <taxon>Andropogonodae</taxon>
        <taxon>Paspaleae</taxon>
        <taxon>Paspalinae</taxon>
        <taxon>Paspalum</taxon>
    </lineage>
</organism>
<proteinExistence type="inferred from homology"/>
<keyword evidence="6" id="KW-1185">Reference proteome</keyword>
<dbReference type="PANTHER" id="PTHR35357">
    <property type="entry name" value="OS02G0537100 PROTEIN"/>
    <property type="match status" value="1"/>
</dbReference>
<keyword evidence="2" id="KW-1015">Disulfide bond</keyword>
<dbReference type="Gene3D" id="1.20.140.40">
    <property type="entry name" value="Invertase/pectin methylesterase inhibitor family protein"/>
    <property type="match status" value="1"/>
</dbReference>
<protein>
    <recommendedName>
        <fullName evidence="4">Pectinesterase inhibitor domain-containing protein</fullName>
    </recommendedName>
</protein>
<reference evidence="5 6" key="1">
    <citation type="submission" date="2024-02" db="EMBL/GenBank/DDBJ databases">
        <title>High-quality chromosome-scale genome assembly of Pensacola bahiagrass (Paspalum notatum Flugge var. saurae).</title>
        <authorList>
            <person name="Vega J.M."/>
            <person name="Podio M."/>
            <person name="Orjuela J."/>
            <person name="Siena L.A."/>
            <person name="Pessino S.C."/>
            <person name="Combes M.C."/>
            <person name="Mariac C."/>
            <person name="Albertini E."/>
            <person name="Pupilli F."/>
            <person name="Ortiz J.P.A."/>
            <person name="Leblanc O."/>
        </authorList>
    </citation>
    <scope>NUCLEOTIDE SEQUENCE [LARGE SCALE GENOMIC DNA]</scope>
    <source>
        <strain evidence="5">R1</strain>
        <tissue evidence="5">Leaf</tissue>
    </source>
</reference>
<dbReference type="NCBIfam" id="TIGR01614">
    <property type="entry name" value="PME_inhib"/>
    <property type="match status" value="1"/>
</dbReference>
<dbReference type="InterPro" id="IPR006501">
    <property type="entry name" value="Pectinesterase_inhib_dom"/>
</dbReference>
<dbReference type="SUPFAM" id="SSF101148">
    <property type="entry name" value="Plant invertase/pectin methylesterase inhibitor"/>
    <property type="match status" value="1"/>
</dbReference>
<evidence type="ECO:0000256" key="1">
    <source>
        <dbReference type="ARBA" id="ARBA00022729"/>
    </source>
</evidence>
<evidence type="ECO:0000256" key="2">
    <source>
        <dbReference type="ARBA" id="ARBA00023157"/>
    </source>
</evidence>
<dbReference type="Pfam" id="PF04043">
    <property type="entry name" value="PMEI"/>
    <property type="match status" value="1"/>
</dbReference>
<sequence length="190" mass="19730">METTATSRAAPGNLKILSVAALLCAAAAASFLPLSSAVVSVMSLTCRRTAHERLCISLLAPDNRSGAAGTVQDLAVIALTVARNSTRDAVWLATELGLGARATAPTADRDLLAQCRALYAACFRGTTAAIALVAAARFGDAKGAAAALRGYPERCERLFYARGVKSPLQRTDTALQEELLASAEIVGLLR</sequence>
<accession>A0AAQ3WSP8</accession>
<dbReference type="EMBL" id="CP144748">
    <property type="protein sequence ID" value="WVZ71961.1"/>
    <property type="molecule type" value="Genomic_DNA"/>
</dbReference>
<comment type="similarity">
    <text evidence="3">Belongs to the PMEI family.</text>
</comment>
<dbReference type="AlphaFoldDB" id="A0AAQ3WSP8"/>
<feature type="domain" description="Pectinesterase inhibitor" evidence="4">
    <location>
        <begin position="43"/>
        <end position="173"/>
    </location>
</feature>
<dbReference type="PANTHER" id="PTHR35357:SF8">
    <property type="entry name" value="OS01G0111000 PROTEIN"/>
    <property type="match status" value="1"/>
</dbReference>
<dbReference type="InterPro" id="IPR035513">
    <property type="entry name" value="Invertase/methylesterase_inhib"/>
</dbReference>
<name>A0AAQ3WSP8_PASNO</name>